<dbReference type="GO" id="GO:0016603">
    <property type="term" value="F:glutaminyl-peptide cyclotransferase activity"/>
    <property type="evidence" value="ECO:0007669"/>
    <property type="project" value="InterPro"/>
</dbReference>
<keyword evidence="3" id="KW-0378">Hydrolase</keyword>
<keyword evidence="3" id="KW-0732">Signal</keyword>
<name>A0A8H7AXK6_9PLEO</name>
<feature type="region of interest" description="Disordered" evidence="4">
    <location>
        <begin position="273"/>
        <end position="295"/>
    </location>
</feature>
<dbReference type="AlphaFoldDB" id="A0A8H7AXK6"/>
<keyword evidence="1" id="KW-0808">Transferase</keyword>
<feature type="compositionally biased region" description="Acidic residues" evidence="4">
    <location>
        <begin position="880"/>
        <end position="891"/>
    </location>
</feature>
<reference evidence="6" key="1">
    <citation type="submission" date="2020-01" db="EMBL/GenBank/DDBJ databases">
        <authorList>
            <person name="Feng Z.H.Z."/>
        </authorList>
    </citation>
    <scope>NUCLEOTIDE SEQUENCE</scope>
    <source>
        <strain evidence="6">CBS107.38</strain>
    </source>
</reference>
<feature type="chain" id="PRO_5034554419" description="Peptide hydrolase" evidence="3">
    <location>
        <begin position="20"/>
        <end position="962"/>
    </location>
</feature>
<dbReference type="RefSeq" id="XP_038781577.1">
    <property type="nucleotide sequence ID" value="XM_038935807.1"/>
</dbReference>
<dbReference type="GO" id="GO:0008270">
    <property type="term" value="F:zinc ion binding"/>
    <property type="evidence" value="ECO:0007669"/>
    <property type="project" value="TreeGrafter"/>
</dbReference>
<dbReference type="PANTHER" id="PTHR12283">
    <property type="entry name" value="GLUTAMINYL-PEPTIDE CYCLOTRANSFERASE"/>
    <property type="match status" value="1"/>
</dbReference>
<feature type="compositionally biased region" description="Basic and acidic residues" evidence="4">
    <location>
        <begin position="505"/>
        <end position="541"/>
    </location>
</feature>
<feature type="compositionally biased region" description="Acidic residues" evidence="4">
    <location>
        <begin position="542"/>
        <end position="554"/>
    </location>
</feature>
<keyword evidence="2" id="KW-0012">Acyltransferase</keyword>
<feature type="signal peptide" evidence="3">
    <location>
        <begin position="1"/>
        <end position="19"/>
    </location>
</feature>
<evidence type="ECO:0000313" key="7">
    <source>
        <dbReference type="Proteomes" id="UP000596902"/>
    </source>
</evidence>
<dbReference type="GeneID" id="62208985"/>
<comment type="similarity">
    <text evidence="3">Belongs to the peptidase M28 family.</text>
</comment>
<feature type="region of interest" description="Disordered" evidence="4">
    <location>
        <begin position="397"/>
        <end position="428"/>
    </location>
</feature>
<comment type="caution">
    <text evidence="6">The sequence shown here is derived from an EMBL/GenBank/DDBJ whole genome shotgun (WGS) entry which is preliminary data.</text>
</comment>
<feature type="region of interest" description="Disordered" evidence="4">
    <location>
        <begin position="505"/>
        <end position="593"/>
    </location>
</feature>
<dbReference type="InterPro" id="IPR037457">
    <property type="entry name" value="M28_QC"/>
</dbReference>
<keyword evidence="3" id="KW-0645">Protease</keyword>
<organism evidence="6 7">
    <name type="scientific">Alternaria burnsii</name>
    <dbReference type="NCBI Taxonomy" id="1187904"/>
    <lineage>
        <taxon>Eukaryota</taxon>
        <taxon>Fungi</taxon>
        <taxon>Dikarya</taxon>
        <taxon>Ascomycota</taxon>
        <taxon>Pezizomycotina</taxon>
        <taxon>Dothideomycetes</taxon>
        <taxon>Pleosporomycetidae</taxon>
        <taxon>Pleosporales</taxon>
        <taxon>Pleosporineae</taxon>
        <taxon>Pleosporaceae</taxon>
        <taxon>Alternaria</taxon>
        <taxon>Alternaria sect. Alternaria</taxon>
    </lineage>
</organism>
<dbReference type="EC" id="3.4.-.-" evidence="3"/>
<dbReference type="CDD" id="cd03880">
    <property type="entry name" value="M28_QC_like"/>
    <property type="match status" value="1"/>
</dbReference>
<protein>
    <recommendedName>
        <fullName evidence="3">Peptide hydrolase</fullName>
        <ecNumber evidence="3">3.4.-.-</ecNumber>
    </recommendedName>
</protein>
<evidence type="ECO:0000256" key="3">
    <source>
        <dbReference type="RuleBase" id="RU361240"/>
    </source>
</evidence>
<dbReference type="Gene3D" id="3.40.630.10">
    <property type="entry name" value="Zn peptidases"/>
    <property type="match status" value="1"/>
</dbReference>
<dbReference type="EMBL" id="JAAABM010000024">
    <property type="protein sequence ID" value="KAF7671199.1"/>
    <property type="molecule type" value="Genomic_DNA"/>
</dbReference>
<dbReference type="GO" id="GO:0008233">
    <property type="term" value="F:peptidase activity"/>
    <property type="evidence" value="ECO:0007669"/>
    <property type="project" value="UniProtKB-KW"/>
</dbReference>
<dbReference type="FunFam" id="3.40.630.10:FF:000074">
    <property type="entry name" value="Peptide hydrolase"/>
    <property type="match status" value="1"/>
</dbReference>
<dbReference type="SUPFAM" id="SSF53187">
    <property type="entry name" value="Zn-dependent exopeptidases"/>
    <property type="match status" value="1"/>
</dbReference>
<feature type="compositionally biased region" description="Polar residues" evidence="4">
    <location>
        <begin position="572"/>
        <end position="584"/>
    </location>
</feature>
<evidence type="ECO:0000256" key="2">
    <source>
        <dbReference type="ARBA" id="ARBA00023315"/>
    </source>
</evidence>
<sequence length="962" mass="108375">MLFAFALLPLISLLSLGHAYQALEDETLKHLPGPGDDFDIKKGSILAPILIPRVSGTDGNALVRQHFLNFFKSQLPEWRIEMHNSTSTTPVSKGKEVPFVNVIATRDPPGSFEGDVSRLALVAHYDSKYTPKGFIGAIDSAAPCAMILHIARSIDAALTKKWAAADPDDFDVEHKGVQILLLDGEEAFKTWTDTDSLYGARALAEDWESTFHAASSIYRTPLDSIDLFLLLDLLGSKGPNVPSYFKTTHWAYKHMATAEARLQKLGLMKSSPNHESKMAKRKDKKPRAERPFLPDANKQNDAFMGGFVQDDHVPFMARGVEILHMIPTPFPRVWHTIEDDGEHLDMDTVEDWTKLVMAFTAEWMELEGFLDFKAEKRETKGKYRHKASSARAFDEGLLKDMSTTSKPKKDNPALYGGSPEPSKLSTTRYAAVHRRGGTHKVRDEHKTDSKYDNYNYKELVDQAKERGIYRKDMKKVEMAWALKHDDEEERRAEQDAVLALQRKRQEAKEEEERRAAHKQRQIEEKHERRIEKERRRQRDESVSDDTLSDADIEAQETSRNEYAREQFGQALSDESWNSTSTESSPEPMDRDTKPDCRLRLFEWPHEQLPDTYPPRFFSFSEPKPRAIPYAPLRLTTTSSKQKLVLPGSKYPTGVDPDFCPMLSPRTRSAARNGHLIGTLQHAVVESGVHWAQRTLVQGWNAHIYFHLGSRLNEREDAKGGKKRYRLSSENRVESLSSAKTRLIRVRRASLTLSFATASSPSSPSSPITITSATTHTEYHLYTHGLSSTLSAYRARWLAKGKTTHWKTFAANLPTLWPSGNIPDVPPVESRPGACLALKIAAIDISGTGGKTMFSPLMGGEAWTGNDDKLWEIVEVVEGVENNEDEGNETGDESDRFGGDEKDDEEADGQLEEIGHGNDDEALYRRGSMVFAHDKTYNDPAIAWLDKISQRLAPSSTSMRYCA</sequence>
<feature type="region of interest" description="Disordered" evidence="4">
    <location>
        <begin position="880"/>
        <end position="918"/>
    </location>
</feature>
<dbReference type="PANTHER" id="PTHR12283:SF6">
    <property type="entry name" value="GLUTAMINYL-PEPTIDE CYCLOTRANSFERASE-RELATED"/>
    <property type="match status" value="1"/>
</dbReference>
<accession>A0A8H7AXK6</accession>
<dbReference type="GO" id="GO:0006508">
    <property type="term" value="P:proteolysis"/>
    <property type="evidence" value="ECO:0007669"/>
    <property type="project" value="UniProtKB-KW"/>
</dbReference>
<evidence type="ECO:0000259" key="5">
    <source>
        <dbReference type="Pfam" id="PF04389"/>
    </source>
</evidence>
<dbReference type="Proteomes" id="UP000596902">
    <property type="component" value="Unassembled WGS sequence"/>
</dbReference>
<evidence type="ECO:0000256" key="1">
    <source>
        <dbReference type="ARBA" id="ARBA00022679"/>
    </source>
</evidence>
<keyword evidence="7" id="KW-1185">Reference proteome</keyword>
<dbReference type="InterPro" id="IPR040234">
    <property type="entry name" value="QC/QCL"/>
</dbReference>
<gene>
    <name evidence="6" type="ORF">GT037_010760</name>
</gene>
<reference evidence="6" key="2">
    <citation type="submission" date="2020-08" db="EMBL/GenBank/DDBJ databases">
        <title>Draft Genome Sequence of Cumin Blight Pathogen Alternaria burnsii.</title>
        <authorList>
            <person name="Feng Z."/>
        </authorList>
    </citation>
    <scope>NUCLEOTIDE SEQUENCE</scope>
    <source>
        <strain evidence="6">CBS107.38</strain>
    </source>
</reference>
<dbReference type="InterPro" id="IPR007484">
    <property type="entry name" value="Peptidase_M28"/>
</dbReference>
<proteinExistence type="inferred from homology"/>
<feature type="compositionally biased region" description="Acidic residues" evidence="4">
    <location>
        <begin position="900"/>
        <end position="910"/>
    </location>
</feature>
<keyword evidence="3" id="KW-0862">Zinc</keyword>
<evidence type="ECO:0000256" key="4">
    <source>
        <dbReference type="SAM" id="MobiDB-lite"/>
    </source>
</evidence>
<feature type="domain" description="Peptidase M28" evidence="5">
    <location>
        <begin position="101"/>
        <end position="359"/>
    </location>
</feature>
<keyword evidence="3" id="KW-0479">Metal-binding</keyword>
<evidence type="ECO:0000313" key="6">
    <source>
        <dbReference type="EMBL" id="KAF7671199.1"/>
    </source>
</evidence>
<dbReference type="Pfam" id="PF04389">
    <property type="entry name" value="Peptidase_M28"/>
    <property type="match status" value="1"/>
</dbReference>